<dbReference type="Proteomes" id="UP000433876">
    <property type="component" value="Unassembled WGS sequence"/>
</dbReference>
<dbReference type="CDD" id="cd02440">
    <property type="entry name" value="AdoMet_MTases"/>
    <property type="match status" value="1"/>
</dbReference>
<gene>
    <name evidence="3" type="ORF">SMACR_02085</name>
</gene>
<comment type="caution">
    <text evidence="3">The sequence shown here is derived from an EMBL/GenBank/DDBJ whole genome shotgun (WGS) entry which is preliminary data.</text>
</comment>
<protein>
    <recommendedName>
        <fullName evidence="5">S-adenosyl-L-methionine-dependent methyltransferase</fullName>
    </recommendedName>
</protein>
<dbReference type="InterPro" id="IPR029063">
    <property type="entry name" value="SAM-dependent_MTases_sf"/>
</dbReference>
<dbReference type="Pfam" id="PF13489">
    <property type="entry name" value="Methyltransf_23"/>
    <property type="match status" value="1"/>
</dbReference>
<dbReference type="AlphaFoldDB" id="A0A8S8ZLU8"/>
<sequence length="278" mass="30941">MPKTKTPTPDPASPAQSSSTPGSPTAAAELSEPIGIFGGEYWLQQEVRDSDLDSTLGGDAESSTASIASSILHYRTINGRTYHSDSHLEALEVFTHALDLMLGGKLTFAPIGEDAKHAVDIGTASGFWAIDFADDHPDCEVIGTDISPVQPTWCPPNFRFEIDDANKEWTFKTDHFDYIHVRFLNGATSDWDHLYEQAYRVCKPGGWFEHIDATCILGCDDGTIAKGSALDQYSKLFKEAGRRLEMAAYISHLRQEIKDKNIHAYWRWKLVYAQKPLE</sequence>
<dbReference type="GO" id="GO:0008168">
    <property type="term" value="F:methyltransferase activity"/>
    <property type="evidence" value="ECO:0007669"/>
    <property type="project" value="TreeGrafter"/>
</dbReference>
<dbReference type="PANTHER" id="PTHR43591">
    <property type="entry name" value="METHYLTRANSFERASE"/>
    <property type="match status" value="1"/>
</dbReference>
<feature type="region of interest" description="Disordered" evidence="2">
    <location>
        <begin position="1"/>
        <end position="30"/>
    </location>
</feature>
<proteinExistence type="inferred from homology"/>
<evidence type="ECO:0000256" key="1">
    <source>
        <dbReference type="ARBA" id="ARBA00038158"/>
    </source>
</evidence>
<dbReference type="EMBL" id="NMPR01000103">
    <property type="protein sequence ID" value="KAA8630469.1"/>
    <property type="molecule type" value="Genomic_DNA"/>
</dbReference>
<comment type="similarity">
    <text evidence="1">Belongs to the methyltransferase superfamily. LaeA methyltransferase family.</text>
</comment>
<dbReference type="VEuPathDB" id="FungiDB:SMAC_02085"/>
<evidence type="ECO:0000313" key="3">
    <source>
        <dbReference type="EMBL" id="KAA8630469.1"/>
    </source>
</evidence>
<feature type="compositionally biased region" description="Low complexity" evidence="2">
    <location>
        <begin position="13"/>
        <end position="28"/>
    </location>
</feature>
<evidence type="ECO:0008006" key="5">
    <source>
        <dbReference type="Google" id="ProtNLM"/>
    </source>
</evidence>
<dbReference type="Gene3D" id="3.40.50.150">
    <property type="entry name" value="Vaccinia Virus protein VP39"/>
    <property type="match status" value="1"/>
</dbReference>
<dbReference type="OMA" id="NNDADSH"/>
<evidence type="ECO:0000313" key="4">
    <source>
        <dbReference type="Proteomes" id="UP000433876"/>
    </source>
</evidence>
<dbReference type="PANTHER" id="PTHR43591:SF10">
    <property type="entry name" value="ABC TRANSMEMBRANE TYPE-1 DOMAIN-CONTAINING PROTEIN-RELATED"/>
    <property type="match status" value="1"/>
</dbReference>
<organism evidence="3 4">
    <name type="scientific">Sordaria macrospora</name>
    <dbReference type="NCBI Taxonomy" id="5147"/>
    <lineage>
        <taxon>Eukaryota</taxon>
        <taxon>Fungi</taxon>
        <taxon>Dikarya</taxon>
        <taxon>Ascomycota</taxon>
        <taxon>Pezizomycotina</taxon>
        <taxon>Sordariomycetes</taxon>
        <taxon>Sordariomycetidae</taxon>
        <taxon>Sordariales</taxon>
        <taxon>Sordariaceae</taxon>
        <taxon>Sordaria</taxon>
    </lineage>
</organism>
<evidence type="ECO:0000256" key="2">
    <source>
        <dbReference type="SAM" id="MobiDB-lite"/>
    </source>
</evidence>
<accession>A0A8S8ZLU8</accession>
<name>A0A8S8ZLU8_SORMA</name>
<dbReference type="SUPFAM" id="SSF53335">
    <property type="entry name" value="S-adenosyl-L-methionine-dependent methyltransferases"/>
    <property type="match status" value="1"/>
</dbReference>
<reference evidence="3 4" key="1">
    <citation type="submission" date="2017-07" db="EMBL/GenBank/DDBJ databases">
        <title>Genome sequence of the Sordaria macrospora wild type strain R19027.</title>
        <authorList>
            <person name="Nowrousian M."/>
            <person name="Teichert I."/>
            <person name="Kueck U."/>
        </authorList>
    </citation>
    <scope>NUCLEOTIDE SEQUENCE [LARGE SCALE GENOMIC DNA]</scope>
    <source>
        <strain evidence="3 4">R19027</strain>
        <tissue evidence="3">Mycelium</tissue>
    </source>
</reference>